<protein>
    <recommendedName>
        <fullName evidence="4">CobQ/CobB/MinD/ParA nucleotide binding domain-containing protein</fullName>
    </recommendedName>
</protein>
<dbReference type="EMBL" id="RSCO01000039">
    <property type="protein sequence ID" value="RYM91872.1"/>
    <property type="molecule type" value="Genomic_DNA"/>
</dbReference>
<dbReference type="AlphaFoldDB" id="A0A8B3RF51"/>
<accession>A0A8B3RF51</accession>
<evidence type="ECO:0008006" key="4">
    <source>
        <dbReference type="Google" id="ProtNLM"/>
    </source>
</evidence>
<name>A0A8B3RF51_BIFAN</name>
<dbReference type="Proteomes" id="UP000293613">
    <property type="component" value="Unassembled WGS sequence"/>
</dbReference>
<organism evidence="2 3">
    <name type="scientific">Bifidobacterium animalis subsp. lactis</name>
    <name type="common">Bifidobacterium lactis</name>
    <dbReference type="NCBI Taxonomy" id="302911"/>
    <lineage>
        <taxon>Bacteria</taxon>
        <taxon>Bacillati</taxon>
        <taxon>Actinomycetota</taxon>
        <taxon>Actinomycetes</taxon>
        <taxon>Bifidobacteriales</taxon>
        <taxon>Bifidobacteriaceae</taxon>
        <taxon>Bifidobacterium</taxon>
    </lineage>
</organism>
<sequence>MGSTSQETPRRRDTTLTFISGGSGGIGKSGNARALAALLGHHGHHVVLVDGNPGQQSQRRWHALDDTSMLENAQWLGQLGKALIMPRRLGQTYALLPGPADPLAPGMNDLYGKALYMLKSIPATDPGHVDAIIVDTDRIDQTLWEQKGSFANHVIRPFMQAGLASMIFRLGQTGSQTGDGLRALAAVNMPGQVCATVQAPATLAKPRTDSEWKRILAPVARYAGCDRWSPDSLAEQQPGTRLDPPATDWLCRQAAFIGFHIEPERRKGHSWFHHR</sequence>
<evidence type="ECO:0000313" key="3">
    <source>
        <dbReference type="Proteomes" id="UP000293613"/>
    </source>
</evidence>
<proteinExistence type="predicted"/>
<dbReference type="Gene3D" id="3.40.50.300">
    <property type="entry name" value="P-loop containing nucleotide triphosphate hydrolases"/>
    <property type="match status" value="1"/>
</dbReference>
<reference evidence="2 3" key="1">
    <citation type="journal article" date="2019" name="Appl. Environ. Microbiol.">
        <title>Dissecting the evolutionary development of the Bifidobacterium animalis species through comparative genomics analyses.</title>
        <authorList>
            <person name="Lugli G.A."/>
            <person name="Mancino W."/>
            <person name="Milani C."/>
            <person name="Duranti S."/>
            <person name="Mancabelli L."/>
            <person name="Napoli S."/>
            <person name="Mangifesta M."/>
            <person name="Viappiani A."/>
            <person name="Anzalone R."/>
            <person name="Longhi G."/>
            <person name="van Sinderen D."/>
            <person name="Ventura M."/>
            <person name="Turroni F."/>
        </authorList>
    </citation>
    <scope>NUCLEOTIDE SEQUENCE [LARGE SCALE GENOMIC DNA]</scope>
    <source>
        <strain evidence="2 3">2011B</strain>
    </source>
</reference>
<gene>
    <name evidence="2" type="ORF">PG2011B_1666</name>
</gene>
<dbReference type="SUPFAM" id="SSF52540">
    <property type="entry name" value="P-loop containing nucleoside triphosphate hydrolases"/>
    <property type="match status" value="1"/>
</dbReference>
<comment type="caution">
    <text evidence="2">The sequence shown here is derived from an EMBL/GenBank/DDBJ whole genome shotgun (WGS) entry which is preliminary data.</text>
</comment>
<evidence type="ECO:0000313" key="2">
    <source>
        <dbReference type="EMBL" id="RYM91872.1"/>
    </source>
</evidence>
<evidence type="ECO:0000256" key="1">
    <source>
        <dbReference type="SAM" id="MobiDB-lite"/>
    </source>
</evidence>
<dbReference type="RefSeq" id="WP_130077807.1">
    <property type="nucleotide sequence ID" value="NZ_RSCO01000039.1"/>
</dbReference>
<feature type="region of interest" description="Disordered" evidence="1">
    <location>
        <begin position="1"/>
        <end position="22"/>
    </location>
</feature>
<dbReference type="InterPro" id="IPR027417">
    <property type="entry name" value="P-loop_NTPase"/>
</dbReference>